<reference evidence="3" key="1">
    <citation type="submission" date="2018-06" db="EMBL/GenBank/DDBJ databases">
        <title>Genome assembly of Danube salmon.</title>
        <authorList>
            <person name="Macqueen D.J."/>
            <person name="Gundappa M.K."/>
        </authorList>
    </citation>
    <scope>NUCLEOTIDE SEQUENCE [LARGE SCALE GENOMIC DNA]</scope>
</reference>
<dbReference type="AlphaFoldDB" id="A0A4W5RL55"/>
<evidence type="ECO:0000313" key="3">
    <source>
        <dbReference type="Proteomes" id="UP000314982"/>
    </source>
</evidence>
<dbReference type="InterPro" id="IPR004073">
    <property type="entry name" value="GPCR_3_vmron_rcpt_2"/>
</dbReference>
<dbReference type="Gene3D" id="2.10.50.30">
    <property type="entry name" value="GPCR, family 3, nine cysteines domain"/>
    <property type="match status" value="1"/>
</dbReference>
<accession>A0A4W5RL55</accession>
<organism evidence="2 3">
    <name type="scientific">Hucho hucho</name>
    <name type="common">huchen</name>
    <dbReference type="NCBI Taxonomy" id="62062"/>
    <lineage>
        <taxon>Eukaryota</taxon>
        <taxon>Metazoa</taxon>
        <taxon>Chordata</taxon>
        <taxon>Craniata</taxon>
        <taxon>Vertebrata</taxon>
        <taxon>Euteleostomi</taxon>
        <taxon>Actinopterygii</taxon>
        <taxon>Neopterygii</taxon>
        <taxon>Teleostei</taxon>
        <taxon>Protacanthopterygii</taxon>
        <taxon>Salmoniformes</taxon>
        <taxon>Salmonidae</taxon>
        <taxon>Salmoninae</taxon>
        <taxon>Hucho</taxon>
    </lineage>
</organism>
<dbReference type="Proteomes" id="UP000314982">
    <property type="component" value="Unassembled WGS sequence"/>
</dbReference>
<dbReference type="PRINTS" id="PR01535">
    <property type="entry name" value="VOMERONASL2R"/>
</dbReference>
<dbReference type="InterPro" id="IPR028082">
    <property type="entry name" value="Peripla_BP_I"/>
</dbReference>
<dbReference type="Pfam" id="PF07562">
    <property type="entry name" value="NCD3G"/>
    <property type="match status" value="1"/>
</dbReference>
<reference evidence="2" key="2">
    <citation type="submission" date="2025-08" db="UniProtKB">
        <authorList>
            <consortium name="Ensembl"/>
        </authorList>
    </citation>
    <scope>IDENTIFICATION</scope>
</reference>
<dbReference type="InterPro" id="IPR000068">
    <property type="entry name" value="GPCR_3_Ca_sens_rcpt-rel"/>
</dbReference>
<dbReference type="GO" id="GO:0004930">
    <property type="term" value="F:G protein-coupled receptor activity"/>
    <property type="evidence" value="ECO:0007669"/>
    <property type="project" value="InterPro"/>
</dbReference>
<dbReference type="PANTHER" id="PTHR24061">
    <property type="entry name" value="CALCIUM-SENSING RECEPTOR-RELATED"/>
    <property type="match status" value="1"/>
</dbReference>
<dbReference type="GO" id="GO:0005886">
    <property type="term" value="C:plasma membrane"/>
    <property type="evidence" value="ECO:0007669"/>
    <property type="project" value="TreeGrafter"/>
</dbReference>
<dbReference type="GeneTree" id="ENSGT00940000162782"/>
<feature type="domain" description="GPCR family 3 nine cysteines" evidence="1">
    <location>
        <begin position="161"/>
        <end position="198"/>
    </location>
</feature>
<evidence type="ECO:0000313" key="2">
    <source>
        <dbReference type="Ensembl" id="ENSHHUP00000089422.1"/>
    </source>
</evidence>
<dbReference type="Ensembl" id="ENSHHUT00000092196.1">
    <property type="protein sequence ID" value="ENSHHUP00000089422.1"/>
    <property type="gene ID" value="ENSHHUG00000051626.1"/>
</dbReference>
<reference evidence="2" key="3">
    <citation type="submission" date="2025-09" db="UniProtKB">
        <authorList>
            <consortium name="Ensembl"/>
        </authorList>
    </citation>
    <scope>IDENTIFICATION</scope>
</reference>
<dbReference type="Gene3D" id="3.40.50.2300">
    <property type="match status" value="2"/>
</dbReference>
<dbReference type="SUPFAM" id="SSF53822">
    <property type="entry name" value="Periplasmic binding protein-like I"/>
    <property type="match status" value="1"/>
</dbReference>
<dbReference type="InterPro" id="IPR011500">
    <property type="entry name" value="GPCR_3_9-Cys_dom"/>
</dbReference>
<keyword evidence="3" id="KW-1185">Reference proteome</keyword>
<proteinExistence type="predicted"/>
<sequence length="199" mass="21852">PTAVCARERTFQWAPLCQPTETGALAGGIHTNRCRRTLCQLLTSVSCFLSQGPLTSYCLFVYIISSSFLSSLSSFPPSPSSDQLVHYLERVNFTTGFGDRVSFDDNGDALAIYDILNWVWLQDGSVQVENVGVIDESAPAGQELTLDEDRIFWNFESKKPPRSVCSESCLPGTRVARKKGEPVCCFDCISCAEGEVSNT</sequence>
<evidence type="ECO:0000259" key="1">
    <source>
        <dbReference type="Pfam" id="PF07562"/>
    </source>
</evidence>
<protein>
    <recommendedName>
        <fullName evidence="1">GPCR family 3 nine cysteines domain-containing protein</fullName>
    </recommendedName>
</protein>
<name>A0A4W5RL55_9TELE</name>
<dbReference type="STRING" id="62062.ENSHHUP00000089422"/>
<dbReference type="PANTHER" id="PTHR24061:SF418">
    <property type="entry name" value="C-FAMILY ODORANT RECEPTOR OLFCQ19-RELATED"/>
    <property type="match status" value="1"/>
</dbReference>
<dbReference type="InterPro" id="IPR038550">
    <property type="entry name" value="GPCR_3_9-Cys_sf"/>
</dbReference>